<evidence type="ECO:0000313" key="2">
    <source>
        <dbReference type="EMBL" id="KAH7943296.1"/>
    </source>
</evidence>
<proteinExistence type="predicted"/>
<dbReference type="AlphaFoldDB" id="A0A9D4PKE3"/>
<dbReference type="Proteomes" id="UP000821837">
    <property type="component" value="Unassembled WGS sequence"/>
</dbReference>
<feature type="coiled-coil region" evidence="1">
    <location>
        <begin position="72"/>
        <end position="102"/>
    </location>
</feature>
<evidence type="ECO:0000256" key="1">
    <source>
        <dbReference type="SAM" id="Coils"/>
    </source>
</evidence>
<gene>
    <name evidence="2" type="ORF">HPB52_006730</name>
</gene>
<keyword evidence="3" id="KW-1185">Reference proteome</keyword>
<reference evidence="2" key="2">
    <citation type="submission" date="2021-09" db="EMBL/GenBank/DDBJ databases">
        <authorList>
            <person name="Jia N."/>
            <person name="Wang J."/>
            <person name="Shi W."/>
            <person name="Du L."/>
            <person name="Sun Y."/>
            <person name="Zhan W."/>
            <person name="Jiang J."/>
            <person name="Wang Q."/>
            <person name="Zhang B."/>
            <person name="Ji P."/>
            <person name="Sakyi L.B."/>
            <person name="Cui X."/>
            <person name="Yuan T."/>
            <person name="Jiang B."/>
            <person name="Yang W."/>
            <person name="Lam T.T.-Y."/>
            <person name="Chang Q."/>
            <person name="Ding S."/>
            <person name="Wang X."/>
            <person name="Zhu J."/>
            <person name="Ruan X."/>
            <person name="Zhao L."/>
            <person name="Wei J."/>
            <person name="Que T."/>
            <person name="Du C."/>
            <person name="Cheng J."/>
            <person name="Dai P."/>
            <person name="Han X."/>
            <person name="Huang E."/>
            <person name="Gao Y."/>
            <person name="Liu J."/>
            <person name="Shao H."/>
            <person name="Ye R."/>
            <person name="Li L."/>
            <person name="Wei W."/>
            <person name="Wang X."/>
            <person name="Wang C."/>
            <person name="Huo Q."/>
            <person name="Li W."/>
            <person name="Guo W."/>
            <person name="Chen H."/>
            <person name="Chen S."/>
            <person name="Zhou L."/>
            <person name="Zhou L."/>
            <person name="Ni X."/>
            <person name="Tian J."/>
            <person name="Zhou Y."/>
            <person name="Sheng Y."/>
            <person name="Liu T."/>
            <person name="Pan Y."/>
            <person name="Xia L."/>
            <person name="Li J."/>
            <person name="Zhao F."/>
            <person name="Cao W."/>
        </authorList>
    </citation>
    <scope>NUCLEOTIDE SEQUENCE</scope>
    <source>
        <strain evidence="2">Rsan-2018</strain>
        <tissue evidence="2">Larvae</tissue>
    </source>
</reference>
<dbReference type="VEuPathDB" id="VectorBase:RSAN_033352"/>
<dbReference type="EMBL" id="JABSTV010001253">
    <property type="protein sequence ID" value="KAH7943296.1"/>
    <property type="molecule type" value="Genomic_DNA"/>
</dbReference>
<keyword evidence="1" id="KW-0175">Coiled coil</keyword>
<name>A0A9D4PKE3_RHISA</name>
<evidence type="ECO:0000313" key="3">
    <source>
        <dbReference type="Proteomes" id="UP000821837"/>
    </source>
</evidence>
<sequence length="159" mass="18432">MSRLQVLADRAFELDSHSTGPGPSFVIEAQEPERTDEPRTRAAAAAAASRYRHNSRLMAVLLMDDRDWSKVYRKRLQQRMRIEEQLRAMREETRVMQAAQAAKRRQLLKDSEKFRADLLKCYQKEHLLQVARTMKVQGRAGQSTVPSNCKTAFRLKCVR</sequence>
<comment type="caution">
    <text evidence="2">The sequence shown here is derived from an EMBL/GenBank/DDBJ whole genome shotgun (WGS) entry which is preliminary data.</text>
</comment>
<reference evidence="2" key="1">
    <citation type="journal article" date="2020" name="Cell">
        <title>Large-Scale Comparative Analyses of Tick Genomes Elucidate Their Genetic Diversity and Vector Capacities.</title>
        <authorList>
            <consortium name="Tick Genome and Microbiome Consortium (TIGMIC)"/>
            <person name="Jia N."/>
            <person name="Wang J."/>
            <person name="Shi W."/>
            <person name="Du L."/>
            <person name="Sun Y."/>
            <person name="Zhan W."/>
            <person name="Jiang J.F."/>
            <person name="Wang Q."/>
            <person name="Zhang B."/>
            <person name="Ji P."/>
            <person name="Bell-Sakyi L."/>
            <person name="Cui X.M."/>
            <person name="Yuan T.T."/>
            <person name="Jiang B.G."/>
            <person name="Yang W.F."/>
            <person name="Lam T.T."/>
            <person name="Chang Q.C."/>
            <person name="Ding S.J."/>
            <person name="Wang X.J."/>
            <person name="Zhu J.G."/>
            <person name="Ruan X.D."/>
            <person name="Zhao L."/>
            <person name="Wei J.T."/>
            <person name="Ye R.Z."/>
            <person name="Que T.C."/>
            <person name="Du C.H."/>
            <person name="Zhou Y.H."/>
            <person name="Cheng J.X."/>
            <person name="Dai P.F."/>
            <person name="Guo W.B."/>
            <person name="Han X.H."/>
            <person name="Huang E.J."/>
            <person name="Li L.F."/>
            <person name="Wei W."/>
            <person name="Gao Y.C."/>
            <person name="Liu J.Z."/>
            <person name="Shao H.Z."/>
            <person name="Wang X."/>
            <person name="Wang C.C."/>
            <person name="Yang T.C."/>
            <person name="Huo Q.B."/>
            <person name="Li W."/>
            <person name="Chen H.Y."/>
            <person name="Chen S.E."/>
            <person name="Zhou L.G."/>
            <person name="Ni X.B."/>
            <person name="Tian J.H."/>
            <person name="Sheng Y."/>
            <person name="Liu T."/>
            <person name="Pan Y.S."/>
            <person name="Xia L.Y."/>
            <person name="Li J."/>
            <person name="Zhao F."/>
            <person name="Cao W.C."/>
        </authorList>
    </citation>
    <scope>NUCLEOTIDE SEQUENCE</scope>
    <source>
        <strain evidence="2">Rsan-2018</strain>
    </source>
</reference>
<organism evidence="2 3">
    <name type="scientific">Rhipicephalus sanguineus</name>
    <name type="common">Brown dog tick</name>
    <name type="synonym">Ixodes sanguineus</name>
    <dbReference type="NCBI Taxonomy" id="34632"/>
    <lineage>
        <taxon>Eukaryota</taxon>
        <taxon>Metazoa</taxon>
        <taxon>Ecdysozoa</taxon>
        <taxon>Arthropoda</taxon>
        <taxon>Chelicerata</taxon>
        <taxon>Arachnida</taxon>
        <taxon>Acari</taxon>
        <taxon>Parasitiformes</taxon>
        <taxon>Ixodida</taxon>
        <taxon>Ixodoidea</taxon>
        <taxon>Ixodidae</taxon>
        <taxon>Rhipicephalinae</taxon>
        <taxon>Rhipicephalus</taxon>
        <taxon>Rhipicephalus</taxon>
    </lineage>
</organism>
<accession>A0A9D4PKE3</accession>
<protein>
    <submittedName>
        <fullName evidence="2">Uncharacterized protein</fullName>
    </submittedName>
</protein>